<evidence type="ECO:0000256" key="3">
    <source>
        <dbReference type="ARBA" id="ARBA00038471"/>
    </source>
</evidence>
<dbReference type="InterPro" id="IPR035513">
    <property type="entry name" value="Invertase/methylesterase_inhib"/>
</dbReference>
<dbReference type="Proteomes" id="UP000002051">
    <property type="component" value="Unassembled WGS sequence"/>
</dbReference>
<dbReference type="InterPro" id="IPR006501">
    <property type="entry name" value="Pectinesterase_inhib_dom"/>
</dbReference>
<dbReference type="InterPro" id="IPR052421">
    <property type="entry name" value="PCW_Enzyme_Inhibitor"/>
</dbReference>
<reference evidence="6" key="3">
    <citation type="submission" date="2015-06" db="UniProtKB">
        <authorList>
            <consortium name="EnsemblPlants"/>
        </authorList>
    </citation>
    <scope>IDENTIFICATION</scope>
    <source>
        <strain evidence="6">cv. Jemalong A17</strain>
    </source>
</reference>
<gene>
    <name evidence="5" type="ORF">MTR_0155s0060</name>
</gene>
<dbReference type="SMART" id="SM00856">
    <property type="entry name" value="PMEI"/>
    <property type="match status" value="1"/>
</dbReference>
<dbReference type="NCBIfam" id="TIGR01614">
    <property type="entry name" value="PME_inhib"/>
    <property type="match status" value="1"/>
</dbReference>
<name>A0A072THV6_MEDTR</name>
<dbReference type="PaxDb" id="3880-AES79348"/>
<dbReference type="HOGENOM" id="CLU_099602_0_0_1"/>
<evidence type="ECO:0000313" key="6">
    <source>
        <dbReference type="EnsemblPlants" id="KEH16523"/>
    </source>
</evidence>
<proteinExistence type="inferred from homology"/>
<evidence type="ECO:0000313" key="5">
    <source>
        <dbReference type="EMBL" id="KEH16523.1"/>
    </source>
</evidence>
<comment type="similarity">
    <text evidence="3">Belongs to the PMEI family.</text>
</comment>
<dbReference type="AlphaFoldDB" id="A0A072THV6"/>
<dbReference type="CDD" id="cd15797">
    <property type="entry name" value="PMEI"/>
    <property type="match status" value="1"/>
</dbReference>
<dbReference type="GO" id="GO:0046910">
    <property type="term" value="F:pectinesterase inhibitor activity"/>
    <property type="evidence" value="ECO:0007669"/>
    <property type="project" value="InterPro"/>
</dbReference>
<dbReference type="PANTHER" id="PTHR36710">
    <property type="entry name" value="PECTINESTERASE INHIBITOR-LIKE"/>
    <property type="match status" value="1"/>
</dbReference>
<reference evidence="5 7" key="2">
    <citation type="journal article" date="2014" name="BMC Genomics">
        <title>An improved genome release (version Mt4.0) for the model legume Medicago truncatula.</title>
        <authorList>
            <person name="Tang H."/>
            <person name="Krishnakumar V."/>
            <person name="Bidwell S."/>
            <person name="Rosen B."/>
            <person name="Chan A."/>
            <person name="Zhou S."/>
            <person name="Gentzbittel L."/>
            <person name="Childs K.L."/>
            <person name="Yandell M."/>
            <person name="Gundlach H."/>
            <person name="Mayer K.F."/>
            <person name="Schwartz D.C."/>
            <person name="Town C.D."/>
        </authorList>
    </citation>
    <scope>GENOME REANNOTATION</scope>
    <source>
        <strain evidence="5">A17</strain>
        <strain evidence="6 7">cv. Jemalong A17</strain>
    </source>
</reference>
<reference evidence="5 7" key="1">
    <citation type="journal article" date="2011" name="Nature">
        <title>The Medicago genome provides insight into the evolution of rhizobial symbioses.</title>
        <authorList>
            <person name="Young N.D."/>
            <person name="Debelle F."/>
            <person name="Oldroyd G.E."/>
            <person name="Geurts R."/>
            <person name="Cannon S.B."/>
            <person name="Udvardi M.K."/>
            <person name="Benedito V.A."/>
            <person name="Mayer K.F."/>
            <person name="Gouzy J."/>
            <person name="Schoof H."/>
            <person name="Van de Peer Y."/>
            <person name="Proost S."/>
            <person name="Cook D.R."/>
            <person name="Meyers B.C."/>
            <person name="Spannagl M."/>
            <person name="Cheung F."/>
            <person name="De Mita S."/>
            <person name="Krishnakumar V."/>
            <person name="Gundlach H."/>
            <person name="Zhou S."/>
            <person name="Mudge J."/>
            <person name="Bharti A.K."/>
            <person name="Murray J.D."/>
            <person name="Naoumkina M.A."/>
            <person name="Rosen B."/>
            <person name="Silverstein K.A."/>
            <person name="Tang H."/>
            <person name="Rombauts S."/>
            <person name="Zhao P.X."/>
            <person name="Zhou P."/>
            <person name="Barbe V."/>
            <person name="Bardou P."/>
            <person name="Bechner M."/>
            <person name="Bellec A."/>
            <person name="Berger A."/>
            <person name="Berges H."/>
            <person name="Bidwell S."/>
            <person name="Bisseling T."/>
            <person name="Choisne N."/>
            <person name="Couloux A."/>
            <person name="Denny R."/>
            <person name="Deshpande S."/>
            <person name="Dai X."/>
            <person name="Doyle J.J."/>
            <person name="Dudez A.M."/>
            <person name="Farmer A.D."/>
            <person name="Fouteau S."/>
            <person name="Franken C."/>
            <person name="Gibelin C."/>
            <person name="Gish J."/>
            <person name="Goldstein S."/>
            <person name="Gonzalez A.J."/>
            <person name="Green P.J."/>
            <person name="Hallab A."/>
            <person name="Hartog M."/>
            <person name="Hua A."/>
            <person name="Humphray S.J."/>
            <person name="Jeong D.H."/>
            <person name="Jing Y."/>
            <person name="Jocker A."/>
            <person name="Kenton S.M."/>
            <person name="Kim D.J."/>
            <person name="Klee K."/>
            <person name="Lai H."/>
            <person name="Lang C."/>
            <person name="Lin S."/>
            <person name="Macmil S.L."/>
            <person name="Magdelenat G."/>
            <person name="Matthews L."/>
            <person name="McCorrison J."/>
            <person name="Monaghan E.L."/>
            <person name="Mun J.H."/>
            <person name="Najar F.Z."/>
            <person name="Nicholson C."/>
            <person name="Noirot C."/>
            <person name="O'Bleness M."/>
            <person name="Paule C.R."/>
            <person name="Poulain J."/>
            <person name="Prion F."/>
            <person name="Qin B."/>
            <person name="Qu C."/>
            <person name="Retzel E.F."/>
            <person name="Riddle C."/>
            <person name="Sallet E."/>
            <person name="Samain S."/>
            <person name="Samson N."/>
            <person name="Sanders I."/>
            <person name="Saurat O."/>
            <person name="Scarpelli C."/>
            <person name="Schiex T."/>
            <person name="Segurens B."/>
            <person name="Severin A.J."/>
            <person name="Sherrier D.J."/>
            <person name="Shi R."/>
            <person name="Sims S."/>
            <person name="Singer S.R."/>
            <person name="Sinharoy S."/>
            <person name="Sterck L."/>
            <person name="Viollet A."/>
            <person name="Wang B.B."/>
            <person name="Wang K."/>
            <person name="Wang M."/>
            <person name="Wang X."/>
            <person name="Warfsmann J."/>
            <person name="Weissenbach J."/>
            <person name="White D.D."/>
            <person name="White J.D."/>
            <person name="Wiley G.B."/>
            <person name="Wincker P."/>
            <person name="Xing Y."/>
            <person name="Yang L."/>
            <person name="Yao Z."/>
            <person name="Ying F."/>
            <person name="Zhai J."/>
            <person name="Zhou L."/>
            <person name="Zuber A."/>
            <person name="Denarie J."/>
            <person name="Dixon R.A."/>
            <person name="May G.D."/>
            <person name="Schwartz D.C."/>
            <person name="Rogers J."/>
            <person name="Quetier F."/>
            <person name="Town C.D."/>
            <person name="Roe B.A."/>
        </authorList>
    </citation>
    <scope>NUCLEOTIDE SEQUENCE [LARGE SCALE GENOMIC DNA]</scope>
    <source>
        <strain evidence="5">A17</strain>
        <strain evidence="6 7">cv. Jemalong A17</strain>
    </source>
</reference>
<dbReference type="SUPFAM" id="SSF101148">
    <property type="entry name" value="Plant invertase/pectin methylesterase inhibitor"/>
    <property type="match status" value="1"/>
</dbReference>
<dbReference type="EMBL" id="KL402880">
    <property type="protein sequence ID" value="KEH16523.1"/>
    <property type="molecule type" value="Genomic_DNA"/>
</dbReference>
<feature type="domain" description="Pectinesterase inhibitor" evidence="4">
    <location>
        <begin position="44"/>
        <end position="189"/>
    </location>
</feature>
<dbReference type="InterPro" id="IPR034086">
    <property type="entry name" value="PMEI_plant"/>
</dbReference>
<evidence type="ECO:0000256" key="2">
    <source>
        <dbReference type="ARBA" id="ARBA00023157"/>
    </source>
</evidence>
<dbReference type="EnsemblPlants" id="KEH16523">
    <property type="protein sequence ID" value="KEH16523"/>
    <property type="gene ID" value="MTR_0155s0060"/>
</dbReference>
<sequence>MSKLPRAPYFHSPRVRLELAMASKLFCELAISSRCARERATQFSKVVDVDVICKEASNPSYCSNLLNSKPGGAKNVDLVDLANYTIGVVKDNFYIAYKLVINLQRNVTVRNYYTRCAIDFDGDDSIRGRLLGAKIDLELKNYPDMASQIGFVMQHIDDCIDSLHKNDTSPILAKDVDILRQSGEVIQIISKYLTLG</sequence>
<protein>
    <submittedName>
        <fullName evidence="5">Pectinesterase inhibitor domain protein</fullName>
    </submittedName>
</protein>
<evidence type="ECO:0000259" key="4">
    <source>
        <dbReference type="SMART" id="SM00856"/>
    </source>
</evidence>
<accession>A0A072THV6</accession>
<keyword evidence="1" id="KW-0732">Signal</keyword>
<dbReference type="PANTHER" id="PTHR36710:SF20">
    <property type="entry name" value="PECTINESTERASE INHIBITOR DOMAIN PROTEIN"/>
    <property type="match status" value="1"/>
</dbReference>
<keyword evidence="7" id="KW-1185">Reference proteome</keyword>
<evidence type="ECO:0000313" key="7">
    <source>
        <dbReference type="Proteomes" id="UP000002051"/>
    </source>
</evidence>
<organism evidence="5 7">
    <name type="scientific">Medicago truncatula</name>
    <name type="common">Barrel medic</name>
    <name type="synonym">Medicago tribuloides</name>
    <dbReference type="NCBI Taxonomy" id="3880"/>
    <lineage>
        <taxon>Eukaryota</taxon>
        <taxon>Viridiplantae</taxon>
        <taxon>Streptophyta</taxon>
        <taxon>Embryophyta</taxon>
        <taxon>Tracheophyta</taxon>
        <taxon>Spermatophyta</taxon>
        <taxon>Magnoliopsida</taxon>
        <taxon>eudicotyledons</taxon>
        <taxon>Gunneridae</taxon>
        <taxon>Pentapetalae</taxon>
        <taxon>rosids</taxon>
        <taxon>fabids</taxon>
        <taxon>Fabales</taxon>
        <taxon>Fabaceae</taxon>
        <taxon>Papilionoideae</taxon>
        <taxon>50 kb inversion clade</taxon>
        <taxon>NPAAA clade</taxon>
        <taxon>Hologalegina</taxon>
        <taxon>IRL clade</taxon>
        <taxon>Trifolieae</taxon>
        <taxon>Medicago</taxon>
    </lineage>
</organism>
<evidence type="ECO:0000256" key="1">
    <source>
        <dbReference type="ARBA" id="ARBA00022729"/>
    </source>
</evidence>
<keyword evidence="2" id="KW-1015">Disulfide bond</keyword>
<dbReference type="Gene3D" id="1.20.140.40">
    <property type="entry name" value="Invertase/pectin methylesterase inhibitor family protein"/>
    <property type="match status" value="1"/>
</dbReference>